<sequence>MTLASRLALAALLSTGALLLGCSGGSSGDHSHGEDAHSHSAAPRAAESAHGSRAATTEWSDRLEIFAEHPVMVAGQESAPWAVHVTRLDGYRPLTEGALTLRFRRPDGAAYVHSVEGPPEPGIFTPQPTIPETGTFRLFLIVDGAQVQDTIEVGDVTVHESAAAAPASGSGSAEISYLKEQQWETAFGIAEVQERSVQRSVEAAGTIEPVAGQFAKVSAPVSGLTPARANLNTPAPGDRVREGQTLATLSPSGGEGSYADLMGRVQRLQREVRRAERLVQAEAIPQKRLVEARHDLTLARAALESMGGSDGQRASTSSGPSTTGAGFNYDLKAPISGRVQERHLAPGSRVEVGTVLYTIVDPSRVWLRLRVPAEHASAMSRATGAVFTVEGSDTIHQASRVVSTGAAIDTDTRTLPVRLEASNSNGALKIGMMADAQLLLADTQSGVAIPNEAIQTEDGQPVAYVETGGESFERRPLELGPTDGQHTLVERGVQVGEHVVTAGAYQVYLASLNTSQIGHGHTH</sequence>
<evidence type="ECO:0000256" key="1">
    <source>
        <dbReference type="ARBA" id="ARBA00009477"/>
    </source>
</evidence>
<dbReference type="InterPro" id="IPR051909">
    <property type="entry name" value="MFP_Cation_Efflux"/>
</dbReference>
<evidence type="ECO:0000259" key="7">
    <source>
        <dbReference type="Pfam" id="PF25975"/>
    </source>
</evidence>
<dbReference type="SUPFAM" id="SSF111369">
    <property type="entry name" value="HlyD-like secretion proteins"/>
    <property type="match status" value="1"/>
</dbReference>
<dbReference type="Pfam" id="PF25954">
    <property type="entry name" value="Beta-barrel_RND_2"/>
    <property type="match status" value="1"/>
</dbReference>
<dbReference type="Pfam" id="PF25973">
    <property type="entry name" value="BSH_CzcB"/>
    <property type="match status" value="1"/>
</dbReference>
<feature type="region of interest" description="Disordered" evidence="3">
    <location>
        <begin position="25"/>
        <end position="54"/>
    </location>
</feature>
<comment type="caution">
    <text evidence="8">The sequence shown here is derived from an EMBL/GenBank/DDBJ whole genome shotgun (WGS) entry which is preliminary data.</text>
</comment>
<feature type="signal peptide" evidence="4">
    <location>
        <begin position="1"/>
        <end position="19"/>
    </location>
</feature>
<evidence type="ECO:0000256" key="2">
    <source>
        <dbReference type="ARBA" id="ARBA00022448"/>
    </source>
</evidence>
<protein>
    <submittedName>
        <fullName evidence="8">RND family efflux transporter MFP subunit</fullName>
    </submittedName>
</protein>
<dbReference type="Gene3D" id="2.40.30.170">
    <property type="match status" value="1"/>
</dbReference>
<dbReference type="Pfam" id="PF25975">
    <property type="entry name" value="CzcB_C"/>
    <property type="match status" value="1"/>
</dbReference>
<dbReference type="GO" id="GO:0022857">
    <property type="term" value="F:transmembrane transporter activity"/>
    <property type="evidence" value="ECO:0007669"/>
    <property type="project" value="InterPro"/>
</dbReference>
<proteinExistence type="inferred from homology"/>
<gene>
    <name evidence="8" type="ORF">GGP82_003358</name>
</gene>
<feature type="domain" description="CzcB-like barrel-sandwich hybrid" evidence="6">
    <location>
        <begin position="234"/>
        <end position="361"/>
    </location>
</feature>
<dbReference type="PROSITE" id="PS51257">
    <property type="entry name" value="PROKAR_LIPOPROTEIN"/>
    <property type="match status" value="1"/>
</dbReference>
<evidence type="ECO:0000256" key="4">
    <source>
        <dbReference type="SAM" id="SignalP"/>
    </source>
</evidence>
<feature type="domain" description="CzcB-like C-terminal circularly permuted SH3-like" evidence="7">
    <location>
        <begin position="447"/>
        <end position="505"/>
    </location>
</feature>
<feature type="domain" description="CusB-like beta-barrel" evidence="5">
    <location>
        <begin position="364"/>
        <end position="438"/>
    </location>
</feature>
<dbReference type="EMBL" id="JANTYZ010000020">
    <property type="protein sequence ID" value="MCS3866775.1"/>
    <property type="molecule type" value="Genomic_DNA"/>
</dbReference>
<feature type="chain" id="PRO_5040770230" evidence="4">
    <location>
        <begin position="20"/>
        <end position="523"/>
    </location>
</feature>
<name>A0A9X2U4Q5_9BACT</name>
<dbReference type="InterPro" id="IPR058647">
    <property type="entry name" value="BSH_CzcB-like"/>
</dbReference>
<dbReference type="GO" id="GO:0060003">
    <property type="term" value="P:copper ion export"/>
    <property type="evidence" value="ECO:0007669"/>
    <property type="project" value="TreeGrafter"/>
</dbReference>
<dbReference type="GO" id="GO:0046914">
    <property type="term" value="F:transition metal ion binding"/>
    <property type="evidence" value="ECO:0007669"/>
    <property type="project" value="TreeGrafter"/>
</dbReference>
<dbReference type="InterPro" id="IPR058649">
    <property type="entry name" value="CzcB_C"/>
</dbReference>
<reference evidence="8" key="1">
    <citation type="submission" date="2022-08" db="EMBL/GenBank/DDBJ databases">
        <title>Genomic Encyclopedia of Type Strains, Phase V (KMG-V): Genome sequencing to study the core and pangenomes of soil and plant-associated prokaryotes.</title>
        <authorList>
            <person name="Whitman W."/>
        </authorList>
    </citation>
    <scope>NUCLEOTIDE SEQUENCE</scope>
    <source>
        <strain evidence="8">SP2016B</strain>
    </source>
</reference>
<dbReference type="Gene3D" id="2.40.420.20">
    <property type="match status" value="1"/>
</dbReference>
<evidence type="ECO:0000259" key="5">
    <source>
        <dbReference type="Pfam" id="PF25954"/>
    </source>
</evidence>
<dbReference type="AlphaFoldDB" id="A0A9X2U4Q5"/>
<dbReference type="InterPro" id="IPR006143">
    <property type="entry name" value="RND_pump_MFP"/>
</dbReference>
<accession>A0A9X2U4Q5</accession>
<evidence type="ECO:0000313" key="8">
    <source>
        <dbReference type="EMBL" id="MCS3866775.1"/>
    </source>
</evidence>
<organism evidence="8 9">
    <name type="scientific">Salinibacter ruber</name>
    <dbReference type="NCBI Taxonomy" id="146919"/>
    <lineage>
        <taxon>Bacteria</taxon>
        <taxon>Pseudomonadati</taxon>
        <taxon>Rhodothermota</taxon>
        <taxon>Rhodothermia</taxon>
        <taxon>Rhodothermales</taxon>
        <taxon>Salinibacteraceae</taxon>
        <taxon>Salinibacter</taxon>
    </lineage>
</organism>
<dbReference type="GO" id="GO:0015679">
    <property type="term" value="P:plasma membrane copper ion transport"/>
    <property type="evidence" value="ECO:0007669"/>
    <property type="project" value="TreeGrafter"/>
</dbReference>
<dbReference type="GO" id="GO:0030288">
    <property type="term" value="C:outer membrane-bounded periplasmic space"/>
    <property type="evidence" value="ECO:0007669"/>
    <property type="project" value="TreeGrafter"/>
</dbReference>
<feature type="compositionally biased region" description="Low complexity" evidence="3">
    <location>
        <begin position="314"/>
        <end position="326"/>
    </location>
</feature>
<evidence type="ECO:0000256" key="3">
    <source>
        <dbReference type="SAM" id="MobiDB-lite"/>
    </source>
</evidence>
<dbReference type="Proteomes" id="UP001155034">
    <property type="component" value="Unassembled WGS sequence"/>
</dbReference>
<dbReference type="PANTHER" id="PTHR30097:SF15">
    <property type="entry name" value="CATION EFFLUX SYSTEM PROTEIN CUSB"/>
    <property type="match status" value="1"/>
</dbReference>
<feature type="compositionally biased region" description="Basic and acidic residues" evidence="3">
    <location>
        <begin position="29"/>
        <end position="38"/>
    </location>
</feature>
<feature type="region of interest" description="Disordered" evidence="3">
    <location>
        <begin position="304"/>
        <end position="328"/>
    </location>
</feature>
<comment type="similarity">
    <text evidence="1">Belongs to the membrane fusion protein (MFP) (TC 8.A.1) family.</text>
</comment>
<dbReference type="NCBIfam" id="TIGR01730">
    <property type="entry name" value="RND_mfp"/>
    <property type="match status" value="1"/>
</dbReference>
<keyword evidence="2" id="KW-0813">Transport</keyword>
<evidence type="ECO:0000259" key="6">
    <source>
        <dbReference type="Pfam" id="PF25973"/>
    </source>
</evidence>
<keyword evidence="4" id="KW-0732">Signal</keyword>
<dbReference type="RefSeq" id="WP_259084232.1">
    <property type="nucleotide sequence ID" value="NZ_JANTYZ010000020.1"/>
</dbReference>
<evidence type="ECO:0000313" key="9">
    <source>
        <dbReference type="Proteomes" id="UP001155034"/>
    </source>
</evidence>
<dbReference type="PANTHER" id="PTHR30097">
    <property type="entry name" value="CATION EFFLUX SYSTEM PROTEIN CUSB"/>
    <property type="match status" value="1"/>
</dbReference>
<dbReference type="Gene3D" id="2.40.50.100">
    <property type="match status" value="1"/>
</dbReference>
<dbReference type="InterPro" id="IPR058792">
    <property type="entry name" value="Beta-barrel_RND_2"/>
</dbReference>
<dbReference type="GO" id="GO:0016020">
    <property type="term" value="C:membrane"/>
    <property type="evidence" value="ECO:0007669"/>
    <property type="project" value="InterPro"/>
</dbReference>
<dbReference type="Gene3D" id="1.10.287.470">
    <property type="entry name" value="Helix hairpin bin"/>
    <property type="match status" value="1"/>
</dbReference>